<proteinExistence type="predicted"/>
<dbReference type="CDD" id="cd20265">
    <property type="entry name" value="Complex1_LYR_ETFRF1_LYRM5"/>
    <property type="match status" value="1"/>
</dbReference>
<dbReference type="PROSITE" id="PS50970">
    <property type="entry name" value="HCY"/>
    <property type="match status" value="1"/>
</dbReference>
<organism evidence="7 8">
    <name type="scientific">Cetraspora pellucida</name>
    <dbReference type="NCBI Taxonomy" id="1433469"/>
    <lineage>
        <taxon>Eukaryota</taxon>
        <taxon>Fungi</taxon>
        <taxon>Fungi incertae sedis</taxon>
        <taxon>Mucoromycota</taxon>
        <taxon>Glomeromycotina</taxon>
        <taxon>Glomeromycetes</taxon>
        <taxon>Diversisporales</taxon>
        <taxon>Gigasporaceae</taxon>
        <taxon>Cetraspora</taxon>
    </lineage>
</organism>
<reference evidence="7" key="1">
    <citation type="submission" date="2021-06" db="EMBL/GenBank/DDBJ databases">
        <authorList>
            <person name="Kallberg Y."/>
            <person name="Tangrot J."/>
            <person name="Rosling A."/>
        </authorList>
    </citation>
    <scope>NUCLEOTIDE SEQUENCE</scope>
    <source>
        <strain evidence="7">FL966</strain>
    </source>
</reference>
<dbReference type="OrthoDB" id="261426at2759"/>
<dbReference type="InterPro" id="IPR003726">
    <property type="entry name" value="HCY_dom"/>
</dbReference>
<dbReference type="Pfam" id="PF02574">
    <property type="entry name" value="S-methyl_trans"/>
    <property type="match status" value="1"/>
</dbReference>
<protein>
    <submittedName>
        <fullName evidence="7">22081_t:CDS:1</fullName>
    </submittedName>
</protein>
<dbReference type="EMBL" id="CAJVQA010004206">
    <property type="protein sequence ID" value="CAG8593884.1"/>
    <property type="molecule type" value="Genomic_DNA"/>
</dbReference>
<dbReference type="Pfam" id="PF05347">
    <property type="entry name" value="Complex1_LYR"/>
    <property type="match status" value="1"/>
</dbReference>
<dbReference type="GO" id="GO:0009086">
    <property type="term" value="P:methionine biosynthetic process"/>
    <property type="evidence" value="ECO:0007669"/>
    <property type="project" value="TreeGrafter"/>
</dbReference>
<evidence type="ECO:0000256" key="3">
    <source>
        <dbReference type="ARBA" id="ARBA00022723"/>
    </source>
</evidence>
<dbReference type="InterPro" id="IPR008011">
    <property type="entry name" value="Complex1_LYR_dom"/>
</dbReference>
<keyword evidence="3" id="KW-0479">Metal-binding</keyword>
<comment type="caution">
    <text evidence="7">The sequence shown here is derived from an EMBL/GenBank/DDBJ whole genome shotgun (WGS) entry which is preliminary data.</text>
</comment>
<dbReference type="GO" id="GO:0032259">
    <property type="term" value="P:methylation"/>
    <property type="evidence" value="ECO:0007669"/>
    <property type="project" value="UniProtKB-KW"/>
</dbReference>
<dbReference type="InterPro" id="IPR036589">
    <property type="entry name" value="HCY_dom_sf"/>
</dbReference>
<accession>A0A9N9C7X9</accession>
<dbReference type="GO" id="GO:0033528">
    <property type="term" value="P:S-methylmethionine cycle"/>
    <property type="evidence" value="ECO:0007669"/>
    <property type="project" value="TreeGrafter"/>
</dbReference>
<evidence type="ECO:0000259" key="6">
    <source>
        <dbReference type="PROSITE" id="PS50970"/>
    </source>
</evidence>
<dbReference type="GO" id="GO:0008898">
    <property type="term" value="F:S-adenosylmethionine-homocysteine S-methyltransferase activity"/>
    <property type="evidence" value="ECO:0007669"/>
    <property type="project" value="TreeGrafter"/>
</dbReference>
<dbReference type="GO" id="GO:0090324">
    <property type="term" value="P:negative regulation of oxidative phosphorylation"/>
    <property type="evidence" value="ECO:0007669"/>
    <property type="project" value="InterPro"/>
</dbReference>
<evidence type="ECO:0000313" key="8">
    <source>
        <dbReference type="Proteomes" id="UP000789759"/>
    </source>
</evidence>
<keyword evidence="4" id="KW-0862">Zinc</keyword>
<evidence type="ECO:0000256" key="2">
    <source>
        <dbReference type="ARBA" id="ARBA00022679"/>
    </source>
</evidence>
<dbReference type="GO" id="GO:0046872">
    <property type="term" value="F:metal ion binding"/>
    <property type="evidence" value="ECO:0007669"/>
    <property type="project" value="UniProtKB-KW"/>
</dbReference>
<dbReference type="InterPro" id="IPR051486">
    <property type="entry name" value="Hcy_S-methyltransferase"/>
</dbReference>
<dbReference type="Proteomes" id="UP000789759">
    <property type="component" value="Unassembled WGS sequence"/>
</dbReference>
<keyword evidence="8" id="KW-1185">Reference proteome</keyword>
<evidence type="ECO:0000256" key="1">
    <source>
        <dbReference type="ARBA" id="ARBA00022603"/>
    </source>
</evidence>
<dbReference type="PANTHER" id="PTHR46015:SF1">
    <property type="entry name" value="HOMOCYSTEINE S-METHYLTRANSFERASE-LIKE ISOFORM 1"/>
    <property type="match status" value="1"/>
</dbReference>
<keyword evidence="1" id="KW-0489">Methyltransferase</keyword>
<comment type="caution">
    <text evidence="5">Lacks conserved residue(s) required for the propagation of feature annotation.</text>
</comment>
<evidence type="ECO:0000256" key="5">
    <source>
        <dbReference type="PROSITE-ProRule" id="PRU00333"/>
    </source>
</evidence>
<evidence type="ECO:0000313" key="7">
    <source>
        <dbReference type="EMBL" id="CAG8593884.1"/>
    </source>
</evidence>
<dbReference type="InterPro" id="IPR045296">
    <property type="entry name" value="Complex1_LYR_ETFRF1_LYRM5"/>
</dbReference>
<dbReference type="SUPFAM" id="SSF82282">
    <property type="entry name" value="Homocysteine S-methyltransferase"/>
    <property type="match status" value="1"/>
</dbReference>
<keyword evidence="2" id="KW-0808">Transferase</keyword>
<feature type="domain" description="Hcy-binding" evidence="6">
    <location>
        <begin position="51"/>
        <end position="379"/>
    </location>
</feature>
<sequence length="379" mass="43362">MTNSQMILQHQVKNLYKRLLFIGREYPLGYSYFRPRLKKAFLKNRDLKNEDDIRKAIETGEYVYKDGGFATELQRVHCKDLSSNLWSAACLFQDPQAIRDVHLSYLRAGADIITTCSYQATISGFMQCGFSNDQAVSLMQKSVTLAIEAREQFWTEYQKQLHQFNNMTRIKPLIALSLGSFGATLCDGSEYSGNYGLDVTTSYLKAFHRERMQIFYPNFTDIDLIAFETIPSFQEIDAICSVLHEEKISVPCWISFSCKNDSLNCHGETLIECIKLCCAVDSIVAIGINCTKPKYAENLVNLIRNEMDLLGAIDKFVVCYPDAGCEWDEIKRDWDSRTGLSVEGKYNFYVTEVLKRDNVNFTSLMLAGKPQIIIKFQFL</sequence>
<dbReference type="PANTHER" id="PTHR46015">
    <property type="entry name" value="ZGC:172121"/>
    <property type="match status" value="1"/>
</dbReference>
<dbReference type="Gene3D" id="3.20.20.330">
    <property type="entry name" value="Homocysteine-binding-like domain"/>
    <property type="match status" value="1"/>
</dbReference>
<dbReference type="AlphaFoldDB" id="A0A9N9C7X9"/>
<name>A0A9N9C7X9_9GLOM</name>
<dbReference type="NCBIfam" id="NF007020">
    <property type="entry name" value="PRK09485.1"/>
    <property type="match status" value="1"/>
</dbReference>
<gene>
    <name evidence="7" type="ORF">CPELLU_LOCUS6668</name>
</gene>
<evidence type="ECO:0000256" key="4">
    <source>
        <dbReference type="ARBA" id="ARBA00022833"/>
    </source>
</evidence>